<comment type="caution">
    <text evidence="1">The sequence shown here is derived from an EMBL/GenBank/DDBJ whole genome shotgun (WGS) entry which is preliminary data.</text>
</comment>
<dbReference type="EMBL" id="JSAN01000128">
    <property type="protein sequence ID" value="KIC70926.1"/>
    <property type="molecule type" value="Genomic_DNA"/>
</dbReference>
<gene>
    <name evidence="1" type="ORF">DB44_FF00070</name>
</gene>
<dbReference type="AlphaFoldDB" id="A0A0C1JJY1"/>
<accession>A0A0C1JJY1</accession>
<dbReference type="Proteomes" id="UP000031465">
    <property type="component" value="Unassembled WGS sequence"/>
</dbReference>
<name>A0A0C1JJY1_9BACT</name>
<evidence type="ECO:0000313" key="2">
    <source>
        <dbReference type="Proteomes" id="UP000031465"/>
    </source>
</evidence>
<protein>
    <submittedName>
        <fullName evidence="1">Uncharacterized protein</fullName>
    </submittedName>
</protein>
<reference evidence="1 2" key="1">
    <citation type="journal article" date="2014" name="Mol. Biol. Evol.">
        <title>Massive expansion of Ubiquitination-related gene families within the Chlamydiae.</title>
        <authorList>
            <person name="Domman D."/>
            <person name="Collingro A."/>
            <person name="Lagkouvardos I."/>
            <person name="Gehre L."/>
            <person name="Weinmaier T."/>
            <person name="Rattei T."/>
            <person name="Subtil A."/>
            <person name="Horn M."/>
        </authorList>
    </citation>
    <scope>NUCLEOTIDE SEQUENCE [LARGE SCALE GENOMIC DNA]</scope>
    <source>
        <strain evidence="1 2">EI2</strain>
    </source>
</reference>
<evidence type="ECO:0000313" key="1">
    <source>
        <dbReference type="EMBL" id="KIC70926.1"/>
    </source>
</evidence>
<sequence length="42" mass="4929">MHHLSKKLLLVALVFCLCGIKHIENYFYLFQNPQKCTACKEC</sequence>
<organism evidence="1 2">
    <name type="scientific">Candidatus Protochlamydia amoebophila</name>
    <dbReference type="NCBI Taxonomy" id="362787"/>
    <lineage>
        <taxon>Bacteria</taxon>
        <taxon>Pseudomonadati</taxon>
        <taxon>Chlamydiota</taxon>
        <taxon>Chlamydiia</taxon>
        <taxon>Parachlamydiales</taxon>
        <taxon>Parachlamydiaceae</taxon>
        <taxon>Candidatus Protochlamydia</taxon>
    </lineage>
</organism>
<proteinExistence type="predicted"/>